<reference evidence="2 3" key="1">
    <citation type="journal article" date="2016" name="Nat. Commun.">
        <title>Thousands of microbial genomes shed light on interconnected biogeochemical processes in an aquifer system.</title>
        <authorList>
            <person name="Anantharaman K."/>
            <person name="Brown C.T."/>
            <person name="Hug L.A."/>
            <person name="Sharon I."/>
            <person name="Castelle C.J."/>
            <person name="Probst A.J."/>
            <person name="Thomas B.C."/>
            <person name="Singh A."/>
            <person name="Wilkins M.J."/>
            <person name="Karaoz U."/>
            <person name="Brodie E.L."/>
            <person name="Williams K.H."/>
            <person name="Hubbard S.S."/>
            <person name="Banfield J.F."/>
        </authorList>
    </citation>
    <scope>NUCLEOTIDE SEQUENCE [LARGE SCALE GENOMIC DNA]</scope>
</reference>
<dbReference type="EMBL" id="MHSZ01000001">
    <property type="protein sequence ID" value="OHA54141.1"/>
    <property type="molecule type" value="Genomic_DNA"/>
</dbReference>
<evidence type="ECO:0000313" key="2">
    <source>
        <dbReference type="EMBL" id="OHA54141.1"/>
    </source>
</evidence>
<dbReference type="InterPro" id="IPR007159">
    <property type="entry name" value="SpoVT-AbrB_dom"/>
</dbReference>
<gene>
    <name evidence="2" type="ORF">A2991_02585</name>
</gene>
<evidence type="ECO:0000313" key="3">
    <source>
        <dbReference type="Proteomes" id="UP000177865"/>
    </source>
</evidence>
<accession>A0A1G2Q2S0</accession>
<dbReference type="SMART" id="SM00966">
    <property type="entry name" value="SpoVT_AbrB"/>
    <property type="match status" value="1"/>
</dbReference>
<comment type="caution">
    <text evidence="2">The sequence shown here is derived from an EMBL/GenBank/DDBJ whole genome shotgun (WGS) entry which is preliminary data.</text>
</comment>
<name>A0A1G2Q2S0_9BACT</name>
<dbReference type="SUPFAM" id="SSF89447">
    <property type="entry name" value="AbrB/MazE/MraZ-like"/>
    <property type="match status" value="1"/>
</dbReference>
<dbReference type="Pfam" id="PF04014">
    <property type="entry name" value="MazE_antitoxin"/>
    <property type="match status" value="1"/>
</dbReference>
<dbReference type="Proteomes" id="UP000177865">
    <property type="component" value="Unassembled WGS sequence"/>
</dbReference>
<organism evidence="2 3">
    <name type="scientific">Candidatus Terrybacteria bacterium RIFCSPLOWO2_01_FULL_58_14</name>
    <dbReference type="NCBI Taxonomy" id="1802369"/>
    <lineage>
        <taxon>Bacteria</taxon>
        <taxon>Candidatus Terryibacteriota</taxon>
    </lineage>
</organism>
<dbReference type="AlphaFoldDB" id="A0A1G2Q2S0"/>
<dbReference type="GO" id="GO:0003677">
    <property type="term" value="F:DNA binding"/>
    <property type="evidence" value="ECO:0007669"/>
    <property type="project" value="InterPro"/>
</dbReference>
<feature type="domain" description="SpoVT-AbrB" evidence="1">
    <location>
        <begin position="6"/>
        <end position="48"/>
    </location>
</feature>
<protein>
    <recommendedName>
        <fullName evidence="1">SpoVT-AbrB domain-containing protein</fullName>
    </recommendedName>
</protein>
<proteinExistence type="predicted"/>
<evidence type="ECO:0000259" key="1">
    <source>
        <dbReference type="SMART" id="SM00966"/>
    </source>
</evidence>
<dbReference type="InterPro" id="IPR037914">
    <property type="entry name" value="SpoVT-AbrB_sf"/>
</dbReference>
<dbReference type="Gene3D" id="2.10.260.10">
    <property type="match status" value="1"/>
</dbReference>
<sequence>MTQKVIKIGSSAGVTIPKEKLEELGLKIGDRVEISVRPVSKPSQGDREVLQWTVHFIERYRTALEALAKQ</sequence>